<proteinExistence type="predicted"/>
<protein>
    <recommendedName>
        <fullName evidence="4">Transposase</fullName>
    </recommendedName>
</protein>
<evidence type="ECO:0000256" key="1">
    <source>
        <dbReference type="SAM" id="MobiDB-lite"/>
    </source>
</evidence>
<feature type="region of interest" description="Disordered" evidence="1">
    <location>
        <begin position="101"/>
        <end position="129"/>
    </location>
</feature>
<evidence type="ECO:0000313" key="2">
    <source>
        <dbReference type="EMBL" id="GAA1208419.1"/>
    </source>
</evidence>
<evidence type="ECO:0008006" key="4">
    <source>
        <dbReference type="Google" id="ProtNLM"/>
    </source>
</evidence>
<evidence type="ECO:0000313" key="3">
    <source>
        <dbReference type="Proteomes" id="UP001500943"/>
    </source>
</evidence>
<organism evidence="2 3">
    <name type="scientific">Rhodoglobus aureus</name>
    <dbReference type="NCBI Taxonomy" id="191497"/>
    <lineage>
        <taxon>Bacteria</taxon>
        <taxon>Bacillati</taxon>
        <taxon>Actinomycetota</taxon>
        <taxon>Actinomycetes</taxon>
        <taxon>Micrococcales</taxon>
        <taxon>Microbacteriaceae</taxon>
        <taxon>Rhodoglobus</taxon>
    </lineage>
</organism>
<name>A0ABN1VF23_9MICO</name>
<keyword evidence="3" id="KW-1185">Reference proteome</keyword>
<comment type="caution">
    <text evidence="2">The sequence shown here is derived from an EMBL/GenBank/DDBJ whole genome shotgun (WGS) entry which is preliminary data.</text>
</comment>
<accession>A0ABN1VF23</accession>
<gene>
    <name evidence="2" type="ORF">GCM10009655_04530</name>
</gene>
<sequence>MAEATRQEWPVKFADLIVEIHKTVQISKVDDKTALPARRLGEHQHDVLRFAIPMDNNHVERDARMHGCTDGQTPTEDLRLLAFTDRRGGVPDRTLVPVHCTQTKLGRPRRPQETLQSQRRDPLHRRARP</sequence>
<reference evidence="2 3" key="1">
    <citation type="journal article" date="2019" name="Int. J. Syst. Evol. Microbiol.">
        <title>The Global Catalogue of Microorganisms (GCM) 10K type strain sequencing project: providing services to taxonomists for standard genome sequencing and annotation.</title>
        <authorList>
            <consortium name="The Broad Institute Genomics Platform"/>
            <consortium name="The Broad Institute Genome Sequencing Center for Infectious Disease"/>
            <person name="Wu L."/>
            <person name="Ma J."/>
        </authorList>
    </citation>
    <scope>NUCLEOTIDE SEQUENCE [LARGE SCALE GENOMIC DNA]</scope>
    <source>
        <strain evidence="2 3">JCM 12762</strain>
    </source>
</reference>
<dbReference type="Proteomes" id="UP001500943">
    <property type="component" value="Unassembled WGS sequence"/>
</dbReference>
<dbReference type="EMBL" id="BAAAKW010000010">
    <property type="protein sequence ID" value="GAA1208419.1"/>
    <property type="molecule type" value="Genomic_DNA"/>
</dbReference>